<gene>
    <name evidence="7" type="ORF">ALC60_03512</name>
</gene>
<dbReference type="CDD" id="cd01211">
    <property type="entry name" value="PTB_Rab6GAP"/>
    <property type="match status" value="1"/>
</dbReference>
<dbReference type="SUPFAM" id="SSF47923">
    <property type="entry name" value="Ypt/Rab-GAP domain of gyp1p"/>
    <property type="match status" value="2"/>
</dbReference>
<dbReference type="SMART" id="SM00164">
    <property type="entry name" value="TBC"/>
    <property type="match status" value="1"/>
</dbReference>
<dbReference type="FunFam" id="1.10.472.80:FF:000027">
    <property type="entry name" value="GTPase activating protein (Evi5)"/>
    <property type="match status" value="1"/>
</dbReference>
<feature type="domain" description="Rab-GAP TBC" evidence="6">
    <location>
        <begin position="635"/>
        <end position="821"/>
    </location>
</feature>
<keyword evidence="1" id="KW-0343">GTPase activation</keyword>
<dbReference type="InterPro" id="IPR011993">
    <property type="entry name" value="PH-like_dom_sf"/>
</dbReference>
<dbReference type="Gene3D" id="1.10.10.750">
    <property type="entry name" value="Ypt/Rab-GAP domain of gyp1p, domain 1"/>
    <property type="match status" value="1"/>
</dbReference>
<dbReference type="STRING" id="64791.A0A151XB74"/>
<organism evidence="7 8">
    <name type="scientific">Mycetomoellerius zeteki</name>
    <dbReference type="NCBI Taxonomy" id="64791"/>
    <lineage>
        <taxon>Eukaryota</taxon>
        <taxon>Metazoa</taxon>
        <taxon>Ecdysozoa</taxon>
        <taxon>Arthropoda</taxon>
        <taxon>Hexapoda</taxon>
        <taxon>Insecta</taxon>
        <taxon>Pterygota</taxon>
        <taxon>Neoptera</taxon>
        <taxon>Endopterygota</taxon>
        <taxon>Hymenoptera</taxon>
        <taxon>Apocrita</taxon>
        <taxon>Aculeata</taxon>
        <taxon>Formicoidea</taxon>
        <taxon>Formicidae</taxon>
        <taxon>Myrmicinae</taxon>
        <taxon>Mycetomoellerius</taxon>
    </lineage>
</organism>
<dbReference type="Proteomes" id="UP000075809">
    <property type="component" value="Unassembled WGS sequence"/>
</dbReference>
<feature type="transmembrane region" description="Helical" evidence="4">
    <location>
        <begin position="96"/>
        <end position="114"/>
    </location>
</feature>
<feature type="coiled-coil region" evidence="2">
    <location>
        <begin position="1048"/>
        <end position="1075"/>
    </location>
</feature>
<evidence type="ECO:0000259" key="6">
    <source>
        <dbReference type="PROSITE" id="PS50086"/>
    </source>
</evidence>
<name>A0A151XB74_9HYME</name>
<keyword evidence="4" id="KW-0472">Membrane</keyword>
<dbReference type="Pfam" id="PF00640">
    <property type="entry name" value="PID"/>
    <property type="match status" value="1"/>
</dbReference>
<dbReference type="InterPro" id="IPR022164">
    <property type="entry name" value="Kinesin-like"/>
</dbReference>
<protein>
    <submittedName>
        <fullName evidence="7">Rab GTPase-activating protein 1</fullName>
    </submittedName>
</protein>
<dbReference type="Gene3D" id="2.30.29.30">
    <property type="entry name" value="Pleckstrin-homology domain (PH domain)/Phosphotyrosine-binding domain (PTB)"/>
    <property type="match status" value="1"/>
</dbReference>
<dbReference type="Gene3D" id="1.10.8.270">
    <property type="entry name" value="putative rabgap domain of human tbc1 domain family member 14 like domains"/>
    <property type="match status" value="1"/>
</dbReference>
<dbReference type="InterPro" id="IPR006020">
    <property type="entry name" value="PTB/PI_dom"/>
</dbReference>
<dbReference type="PROSITE" id="PS01179">
    <property type="entry name" value="PID"/>
    <property type="match status" value="1"/>
</dbReference>
<dbReference type="EMBL" id="KQ982335">
    <property type="protein sequence ID" value="KYQ57550.1"/>
    <property type="molecule type" value="Genomic_DNA"/>
</dbReference>
<accession>A0A151XB74</accession>
<dbReference type="PROSITE" id="PS50086">
    <property type="entry name" value="TBC_RABGAP"/>
    <property type="match status" value="1"/>
</dbReference>
<dbReference type="AlphaFoldDB" id="A0A151XB74"/>
<feature type="compositionally biased region" description="Basic and acidic residues" evidence="3">
    <location>
        <begin position="27"/>
        <end position="38"/>
    </location>
</feature>
<evidence type="ECO:0000256" key="4">
    <source>
        <dbReference type="SAM" id="Phobius"/>
    </source>
</evidence>
<feature type="region of interest" description="Disordered" evidence="3">
    <location>
        <begin position="1"/>
        <end position="53"/>
    </location>
</feature>
<dbReference type="FunFam" id="1.10.8.270:FF:000001">
    <property type="entry name" value="TBC1 domain family member 1"/>
    <property type="match status" value="1"/>
</dbReference>
<feature type="non-terminal residue" evidence="7">
    <location>
        <position position="1"/>
    </location>
</feature>
<feature type="compositionally biased region" description="Basic and acidic residues" evidence="3">
    <location>
        <begin position="1"/>
        <end position="17"/>
    </location>
</feature>
<dbReference type="GO" id="GO:0005096">
    <property type="term" value="F:GTPase activator activity"/>
    <property type="evidence" value="ECO:0007669"/>
    <property type="project" value="UniProtKB-KW"/>
</dbReference>
<keyword evidence="8" id="KW-1185">Reference proteome</keyword>
<evidence type="ECO:0000313" key="8">
    <source>
        <dbReference type="Proteomes" id="UP000075809"/>
    </source>
</evidence>
<dbReference type="GO" id="GO:0031267">
    <property type="term" value="F:small GTPase binding"/>
    <property type="evidence" value="ECO:0007669"/>
    <property type="project" value="TreeGrafter"/>
</dbReference>
<proteinExistence type="predicted"/>
<dbReference type="InterPro" id="IPR000195">
    <property type="entry name" value="Rab-GAP-TBC_dom"/>
</dbReference>
<reference evidence="7 8" key="1">
    <citation type="submission" date="2015-09" db="EMBL/GenBank/DDBJ databases">
        <title>Trachymyrmex zeteki WGS genome.</title>
        <authorList>
            <person name="Nygaard S."/>
            <person name="Hu H."/>
            <person name="Boomsma J."/>
            <person name="Zhang G."/>
        </authorList>
    </citation>
    <scope>NUCLEOTIDE SEQUENCE [LARGE SCALE GENOMIC DNA]</scope>
    <source>
        <strain evidence="7">Tzet28-1</strain>
        <tissue evidence="7">Whole body</tissue>
    </source>
</reference>
<dbReference type="Pfam" id="PF00566">
    <property type="entry name" value="RabGAP-TBC"/>
    <property type="match status" value="1"/>
</dbReference>
<feature type="domain" description="PID" evidence="5">
    <location>
        <begin position="207"/>
        <end position="312"/>
    </location>
</feature>
<dbReference type="Gene3D" id="1.10.472.80">
    <property type="entry name" value="Ypt/Rab-GAP domain of gyp1p, domain 3"/>
    <property type="match status" value="1"/>
</dbReference>
<keyword evidence="4" id="KW-0812">Transmembrane</keyword>
<evidence type="ECO:0000256" key="3">
    <source>
        <dbReference type="SAM" id="MobiDB-lite"/>
    </source>
</evidence>
<keyword evidence="4" id="KW-1133">Transmembrane helix</keyword>
<dbReference type="InterPro" id="IPR050302">
    <property type="entry name" value="Rab_GAP_TBC_domain"/>
</dbReference>
<keyword evidence="2" id="KW-0175">Coiled coil</keyword>
<evidence type="ECO:0000256" key="1">
    <source>
        <dbReference type="ARBA" id="ARBA00022468"/>
    </source>
</evidence>
<evidence type="ECO:0000259" key="5">
    <source>
        <dbReference type="PROSITE" id="PS01179"/>
    </source>
</evidence>
<dbReference type="InterPro" id="IPR035969">
    <property type="entry name" value="Rab-GAP_TBC_sf"/>
</dbReference>
<dbReference type="SUPFAM" id="SSF50729">
    <property type="entry name" value="PH domain-like"/>
    <property type="match status" value="1"/>
</dbReference>
<dbReference type="Pfam" id="PF12473">
    <property type="entry name" value="DUF3694"/>
    <property type="match status" value="1"/>
</dbReference>
<dbReference type="PANTHER" id="PTHR47219:SF9">
    <property type="entry name" value="GTPASE ACTIVATING PROTEIN AND CENTROSOME-ASSOCIATED, ISOFORM B"/>
    <property type="match status" value="1"/>
</dbReference>
<dbReference type="PANTHER" id="PTHR47219">
    <property type="entry name" value="RAB GTPASE-ACTIVATING PROTEIN 1-LIKE"/>
    <property type="match status" value="1"/>
</dbReference>
<feature type="coiled-coil region" evidence="2">
    <location>
        <begin position="937"/>
        <end position="1024"/>
    </location>
</feature>
<evidence type="ECO:0000313" key="7">
    <source>
        <dbReference type="EMBL" id="KYQ57550.1"/>
    </source>
</evidence>
<sequence length="1155" mass="132127">ADSRDVDYHYDRKYRGDDDGDGSDGGGSRRERYQRPVNEEAATASPHARRNGARLARQQTELTADSAELHYCPSEVPSSGRKRRRCTYSQKIIDEFLINHITIYLFLCKVFAVISRGKYRHAPRGFGVSVAIILTEDSKMEGSEFKVTSVSQQNQEKTKKVGHSKFYDVSCVVSSEKQDIMKPEDYLEEELNTLSHVQQECTIFNGVTYLGAAAINAPKSESEIQRNMSILNAEQSLTLGIRVSVSVPNSSQGSVILYDAATQQAIARYEVQRILFYARGESTGSCAACFAFTWSHGDTLESAIYQCHVFRCDIPEAVGQVSACFSKAFHRIPRSMTSSLTGSDFNGFNVGEKVNSRVFIFEVTMEIKEEDGKGGFSTVPKDRNCFKLRSNVAKQVCLNIQQVSSKEGGITLEVERCFGVLVSPGRNVKHSDMRLLEMQVNTGPIMQDKQCYNICGRWDPADPALETLNIETPREGKTFMTIAVDLVIRDIREPVRFVIETSVKVFPQNERFWYFNKRNLVQQFYLNSKEVISGDGTEIHYEVQSIETSGELDRNRLNLALNLASLIRSPSLTSIDTLTPKEEIDSDGDEPMLSGTGEVSKDCSADELASWAEVLDSWQVNEQRPKLLIKLTKQGIPEALRGEVWQRLSNCDNSQEMMDKYRMLITKESSCESVILRDINRTFPAHDFFKETGGLGQDSLYRISKAYAVHDEEVGYCQGLSFLVASLLLHMPEEQAFCVLVKLMYDYGLRDLYKDRFDNLYMRFYQLNRLIEDQLPELYKHFCDRGVETHMFAAQWFLTLFTARFPLYLVFHILDVFLLQGLDTLFQVALALLMLCKKELLQLDFESILKYFRVHLPKRCRNEEVARYVMKLACSVTLKKLKKYEAEFMTLKGTYKNIRTHIMFKTKELKILAWQELLLIKLHIKCNEFLENCLFLRVEAQENADEYSNEVEQLRGTVARNEEEKQRLEAELLQIKEMLQREVARADAESRRSNVIIAEYKQICQRLEDDYNAAKTTLSELRVTCIMDSSNILADIAHPLENRIDPMLHRVQERVRELELELAQTKLAHVEAECRNQQYLTHELHATASELQAARNSWPWLSKTLSSIKEAANKREAMAPTALRDLRRDSAPGGDLHHLIHSRGRETRDSLKEVV</sequence>
<evidence type="ECO:0000256" key="2">
    <source>
        <dbReference type="SAM" id="Coils"/>
    </source>
</evidence>
<feature type="region of interest" description="Disordered" evidence="3">
    <location>
        <begin position="1127"/>
        <end position="1155"/>
    </location>
</feature>